<protein>
    <submittedName>
        <fullName evidence="1">Uncharacterized protein</fullName>
    </submittedName>
</protein>
<dbReference type="AlphaFoldDB" id="A0A0G1LM93"/>
<reference evidence="1 2" key="1">
    <citation type="journal article" date="2015" name="Nature">
        <title>rRNA introns, odd ribosomes, and small enigmatic genomes across a large radiation of phyla.</title>
        <authorList>
            <person name="Brown C.T."/>
            <person name="Hug L.A."/>
            <person name="Thomas B.C."/>
            <person name="Sharon I."/>
            <person name="Castelle C.J."/>
            <person name="Singh A."/>
            <person name="Wilkins M.J."/>
            <person name="Williams K.H."/>
            <person name="Banfield J.F."/>
        </authorList>
    </citation>
    <scope>NUCLEOTIDE SEQUENCE [LARGE SCALE GENOMIC DNA]</scope>
</reference>
<comment type="caution">
    <text evidence="1">The sequence shown here is derived from an EMBL/GenBank/DDBJ whole genome shotgun (WGS) entry which is preliminary data.</text>
</comment>
<name>A0A0G1LM93_9BACT</name>
<dbReference type="EMBL" id="LCJB01000043">
    <property type="protein sequence ID" value="KKT69857.1"/>
    <property type="molecule type" value="Genomic_DNA"/>
</dbReference>
<proteinExistence type="predicted"/>
<gene>
    <name evidence="1" type="ORF">UW63_C0043G0002</name>
</gene>
<sequence>MCDRALPTSLDFPHTLVVETVGSSCSSSTDFEQPIIKRQADQASSSDNGPDWSKILQDLRLYGF</sequence>
<accession>A0A0G1LM93</accession>
<dbReference type="Proteomes" id="UP000034154">
    <property type="component" value="Unassembled WGS sequence"/>
</dbReference>
<evidence type="ECO:0000313" key="2">
    <source>
        <dbReference type="Proteomes" id="UP000034154"/>
    </source>
</evidence>
<evidence type="ECO:0000313" key="1">
    <source>
        <dbReference type="EMBL" id="KKT69857.1"/>
    </source>
</evidence>
<organism evidence="1 2">
    <name type="scientific">Candidatus Uhrbacteria bacterium GW2011_GWF2_44_350</name>
    <dbReference type="NCBI Taxonomy" id="1619000"/>
    <lineage>
        <taxon>Bacteria</taxon>
        <taxon>Candidatus Uhriibacteriota</taxon>
    </lineage>
</organism>